<keyword evidence="3" id="KW-1185">Reference proteome</keyword>
<dbReference type="Proteomes" id="UP001642487">
    <property type="component" value="Chromosome 3"/>
</dbReference>
<evidence type="ECO:0000256" key="1">
    <source>
        <dbReference type="SAM" id="SignalP"/>
    </source>
</evidence>
<protein>
    <recommendedName>
        <fullName evidence="4">Rapid ALkalinization Factor</fullName>
    </recommendedName>
</protein>
<feature type="chain" id="PRO_5045510475" description="Rapid ALkalinization Factor" evidence="1">
    <location>
        <begin position="27"/>
        <end position="118"/>
    </location>
</feature>
<organism evidence="2 3">
    <name type="scientific">Citrullus colocynthis</name>
    <name type="common">colocynth</name>
    <dbReference type="NCBI Taxonomy" id="252529"/>
    <lineage>
        <taxon>Eukaryota</taxon>
        <taxon>Viridiplantae</taxon>
        <taxon>Streptophyta</taxon>
        <taxon>Embryophyta</taxon>
        <taxon>Tracheophyta</taxon>
        <taxon>Spermatophyta</taxon>
        <taxon>Magnoliopsida</taxon>
        <taxon>eudicotyledons</taxon>
        <taxon>Gunneridae</taxon>
        <taxon>Pentapetalae</taxon>
        <taxon>rosids</taxon>
        <taxon>fabids</taxon>
        <taxon>Cucurbitales</taxon>
        <taxon>Cucurbitaceae</taxon>
        <taxon>Benincaseae</taxon>
        <taxon>Citrullus</taxon>
    </lineage>
</organism>
<name>A0ABP0YG06_9ROSI</name>
<sequence>MAAAALMIPTAVTIMILLLNPTGCDALTSFKPLLNNDTSRAGKYLVGDQDMESEFLMESHITRILASSQNFQTTSTTDANKASGGGCGRPPRYDSCLGQKRNNPPPENCGTFNRVNPC</sequence>
<evidence type="ECO:0000313" key="3">
    <source>
        <dbReference type="Proteomes" id="UP001642487"/>
    </source>
</evidence>
<feature type="signal peptide" evidence="1">
    <location>
        <begin position="1"/>
        <end position="26"/>
    </location>
</feature>
<reference evidence="2 3" key="1">
    <citation type="submission" date="2024-03" db="EMBL/GenBank/DDBJ databases">
        <authorList>
            <person name="Gkanogiannis A."/>
            <person name="Becerra Lopez-Lavalle L."/>
        </authorList>
    </citation>
    <scope>NUCLEOTIDE SEQUENCE [LARGE SCALE GENOMIC DNA]</scope>
</reference>
<gene>
    <name evidence="2" type="ORF">CITCOLO1_LOCUS9884</name>
</gene>
<accession>A0ABP0YG06</accession>
<proteinExistence type="predicted"/>
<dbReference type="EMBL" id="OZ021737">
    <property type="protein sequence ID" value="CAK9317933.1"/>
    <property type="molecule type" value="Genomic_DNA"/>
</dbReference>
<keyword evidence="1" id="KW-0732">Signal</keyword>
<evidence type="ECO:0000313" key="2">
    <source>
        <dbReference type="EMBL" id="CAK9317933.1"/>
    </source>
</evidence>
<evidence type="ECO:0008006" key="4">
    <source>
        <dbReference type="Google" id="ProtNLM"/>
    </source>
</evidence>